<evidence type="ECO:0000259" key="4">
    <source>
        <dbReference type="PROSITE" id="PS50109"/>
    </source>
</evidence>
<dbReference type="InterPro" id="IPR013783">
    <property type="entry name" value="Ig-like_fold"/>
</dbReference>
<dbReference type="Gene3D" id="1.10.287.130">
    <property type="match status" value="1"/>
</dbReference>
<dbReference type="SUPFAM" id="SSF55781">
    <property type="entry name" value="GAF domain-like"/>
    <property type="match status" value="1"/>
</dbReference>
<dbReference type="InterPro" id="IPR005467">
    <property type="entry name" value="His_kinase_dom"/>
</dbReference>
<dbReference type="InterPro" id="IPR011110">
    <property type="entry name" value="Reg_prop"/>
</dbReference>
<comment type="caution">
    <text evidence="5">The sequence shown here is derived from an EMBL/GenBank/DDBJ whole genome shotgun (WGS) entry which is preliminary data.</text>
</comment>
<evidence type="ECO:0000313" key="6">
    <source>
        <dbReference type="Proteomes" id="UP000017820"/>
    </source>
</evidence>
<dbReference type="InterPro" id="IPR004358">
    <property type="entry name" value="Sig_transdc_His_kin-like_C"/>
</dbReference>
<dbReference type="Gene3D" id="3.30.565.10">
    <property type="entry name" value="Histidine kinase-like ATPase, C-terminal domain"/>
    <property type="match status" value="1"/>
</dbReference>
<dbReference type="PROSITE" id="PS50109">
    <property type="entry name" value="HIS_KIN"/>
    <property type="match status" value="1"/>
</dbReference>
<dbReference type="InterPro" id="IPR003018">
    <property type="entry name" value="GAF"/>
</dbReference>
<evidence type="ECO:0000256" key="3">
    <source>
        <dbReference type="ARBA" id="ARBA00022553"/>
    </source>
</evidence>
<protein>
    <recommendedName>
        <fullName evidence="2">histidine kinase</fullName>
        <ecNumber evidence="2">2.7.13.3</ecNumber>
    </recommendedName>
</protein>
<dbReference type="EC" id="2.7.13.3" evidence="2"/>
<dbReference type="InterPro" id="IPR003661">
    <property type="entry name" value="HisK_dim/P_dom"/>
</dbReference>
<name>V4HDB1_PSEL2</name>
<dbReference type="PANTHER" id="PTHR43547">
    <property type="entry name" value="TWO-COMPONENT HISTIDINE KINASE"/>
    <property type="match status" value="1"/>
</dbReference>
<dbReference type="SMART" id="SM00387">
    <property type="entry name" value="HATPase_c"/>
    <property type="match status" value="1"/>
</dbReference>
<organism evidence="5 6">
    <name type="scientific">Pseudoalteromonas luteoviolacea (strain 2ta16)</name>
    <dbReference type="NCBI Taxonomy" id="1353533"/>
    <lineage>
        <taxon>Bacteria</taxon>
        <taxon>Pseudomonadati</taxon>
        <taxon>Pseudomonadota</taxon>
        <taxon>Gammaproteobacteria</taxon>
        <taxon>Alteromonadales</taxon>
        <taxon>Pseudoalteromonadaceae</taxon>
        <taxon>Pseudoalteromonas</taxon>
    </lineage>
</organism>
<dbReference type="Pfam" id="PF02518">
    <property type="entry name" value="HATPase_c"/>
    <property type="match status" value="1"/>
</dbReference>
<dbReference type="Gene3D" id="3.30.450.40">
    <property type="match status" value="1"/>
</dbReference>
<evidence type="ECO:0000256" key="2">
    <source>
        <dbReference type="ARBA" id="ARBA00012438"/>
    </source>
</evidence>
<dbReference type="EMBL" id="AUSV01000002">
    <property type="protein sequence ID" value="ESP95426.1"/>
    <property type="molecule type" value="Genomic_DNA"/>
</dbReference>
<keyword evidence="3" id="KW-0597">Phosphoprotein</keyword>
<dbReference type="Gene3D" id="2.130.10.10">
    <property type="entry name" value="YVTN repeat-like/Quinoprotein amine dehydrogenase"/>
    <property type="match status" value="2"/>
</dbReference>
<dbReference type="InterPro" id="IPR003594">
    <property type="entry name" value="HATPase_dom"/>
</dbReference>
<dbReference type="Gene3D" id="2.60.40.10">
    <property type="entry name" value="Immunoglobulins"/>
    <property type="match status" value="1"/>
</dbReference>
<dbReference type="SMART" id="SM00065">
    <property type="entry name" value="GAF"/>
    <property type="match status" value="1"/>
</dbReference>
<dbReference type="Pfam" id="PF13185">
    <property type="entry name" value="GAF_2"/>
    <property type="match status" value="1"/>
</dbReference>
<evidence type="ECO:0000313" key="5">
    <source>
        <dbReference type="EMBL" id="ESP95426.1"/>
    </source>
</evidence>
<dbReference type="InterPro" id="IPR029016">
    <property type="entry name" value="GAF-like_dom_sf"/>
</dbReference>
<evidence type="ECO:0000256" key="1">
    <source>
        <dbReference type="ARBA" id="ARBA00000085"/>
    </source>
</evidence>
<proteinExistence type="predicted"/>
<gene>
    <name evidence="5" type="ORF">PL2TA16_02169</name>
</gene>
<dbReference type="InterPro" id="IPR011047">
    <property type="entry name" value="Quinoprotein_ADH-like_sf"/>
</dbReference>
<dbReference type="InterPro" id="IPR015943">
    <property type="entry name" value="WD40/YVTN_repeat-like_dom_sf"/>
</dbReference>
<dbReference type="InterPro" id="IPR036890">
    <property type="entry name" value="HATPase_C_sf"/>
</dbReference>
<dbReference type="RefSeq" id="WP_023397039.1">
    <property type="nucleotide sequence ID" value="NZ_AUSV01000002.1"/>
</dbReference>
<feature type="domain" description="Histidine kinase" evidence="4">
    <location>
        <begin position="1048"/>
        <end position="1280"/>
    </location>
</feature>
<reference evidence="5 6" key="1">
    <citation type="submission" date="2013-07" db="EMBL/GenBank/DDBJ databases">
        <title>Draft genome sequence of Pseudoalteromonas luteoviolacea 2ta16.</title>
        <authorList>
            <person name="Allen E.E."/>
            <person name="Azam F."/>
            <person name="Podell S."/>
        </authorList>
    </citation>
    <scope>NUCLEOTIDE SEQUENCE [LARGE SCALE GENOMIC DNA]</scope>
    <source>
        <strain evidence="5 6">2ta16</strain>
    </source>
</reference>
<dbReference type="SUPFAM" id="SSF55874">
    <property type="entry name" value="ATPase domain of HSP90 chaperone/DNA topoisomerase II/histidine kinase"/>
    <property type="match status" value="1"/>
</dbReference>
<accession>V4HDB1</accession>
<comment type="catalytic activity">
    <reaction evidence="1">
        <text>ATP + protein L-histidine = ADP + protein N-phospho-L-histidine.</text>
        <dbReference type="EC" id="2.7.13.3"/>
    </reaction>
</comment>
<dbReference type="Pfam" id="PF07494">
    <property type="entry name" value="Reg_prop"/>
    <property type="match status" value="2"/>
</dbReference>
<dbReference type="CDD" id="cd00082">
    <property type="entry name" value="HisKA"/>
    <property type="match status" value="1"/>
</dbReference>
<sequence>MSLLIRFITYLTAALCLYVPHQGIANHHAESEHRFFELGELIFQHVGDSDKIPKGVVTAMVQDQQGFIWIGTQFGLVRYDGYRFKRFEHNPDNPYSLSGNFIRALWVGVKGRIWIGTFSDGMTVFDPTTNQFQHFKHHVNNTSSLSNNNIRAVTGDEEGNIFVASNDGLNHINSQTGEVTRLNNISGCDLPFKTARIRSLLIERKQVLWVGTQLGLCRITLPDTQLNLQPQLLGQTYTQFNDKNVYRLYLARDKAVWVGTTDHGAARIDQETFQVKWLEHQSGNNKSLSHHWVNGIVQPSTDEVWLATSGKGITVVDATSTTVIRHIRHEPLNQYSIALDTMGAMLVDDSGVVWVGTWGGGVSRYNPKNGAFRTFVRHLDRPNSLSHSDIKGFVELDNGQIWVGNAQSGIDIIDPSVGVIGGFRPQPDNPQALADGYVRVMLQTRDGSVWAGTTNKGLHRFDITKRRFYRYMIPEGLPSIQIVTLLETPQNRLWVGTGEGVALVNTQTQKVETLSAFSGHELLMGKSILNFAYDHANRLWIGTRNGLLVILLDDKKVLEVSAEAGTTASLSDNYINSLLIDNKQRLVVATPHGLDRLVRFDGRYAEFESLNELAGRPAGTAGNLLEDGQGRLWNGYGWLDPEKRTWQDLTNADDWDIGTMWTGSYTKLRDGTMLYGGTKGILILRPDRWQSWQYQPKLVISELEVDNLAVPVPKQLQLPASTKSFSIEFSALDFTFPERNQYAYKLQGYDEDWIYTDASKRRITYTRLPPGRYHFHVKGTNRTGVWSHHQIDLSIVQQPKWFETIWFKLSLLLLTIGVFYGFYRWRVRGLKTQQIALDRLVQSRTENISMLGTIGQEITSTLQLDSVLERVYKHVNELMNADVFVIGILDPPRQRILCQLAIEQGKKLPSFEYMLTDKRRPAVWCINNQKELIINKIEELNRYVEEVAPPVSGASTESLIYLPLIIDKQVLGCLTVQSFKPSAFNDNDVQMLRTIANYTAIALANAESVEKLASTFGQLKDAHDNLKQTQEQLIQQEKMAGLGRLVSGVAHEINTPLGIGITASSHAVKELKECHDLFDNNKLTKTKLQSFIEVMTESLQLLESNLTRAAQLVKNFKQVAVDQSLEELGEINLGQYLEDILMSLKPKWKHTDITLNTQFSDDIVFSTYPGAIAQILTNLVENAVKHGFDEGKLAGEIEISLLCTDTHIEWTFTDSGKGMNNETLKKVFDPFYTTRRSAGGTGLGMHIVYNIVTQKLQGEISCFSEPEQGCRFIIRLPIHGPVEK</sequence>
<dbReference type="InterPro" id="IPR011123">
    <property type="entry name" value="Y_Y_Y"/>
</dbReference>
<dbReference type="SUPFAM" id="SSF63829">
    <property type="entry name" value="Calcium-dependent phosphotriesterase"/>
    <property type="match status" value="1"/>
</dbReference>
<dbReference type="SUPFAM" id="SSF50998">
    <property type="entry name" value="Quinoprotein alcohol dehydrogenase-like"/>
    <property type="match status" value="1"/>
</dbReference>
<dbReference type="PANTHER" id="PTHR43547:SF2">
    <property type="entry name" value="HYBRID SIGNAL TRANSDUCTION HISTIDINE KINASE C"/>
    <property type="match status" value="1"/>
</dbReference>
<dbReference type="PATRIC" id="fig|1353533.3.peg.62"/>
<dbReference type="Proteomes" id="UP000017820">
    <property type="component" value="Unassembled WGS sequence"/>
</dbReference>
<dbReference type="Pfam" id="PF07495">
    <property type="entry name" value="Y_Y_Y"/>
    <property type="match status" value="1"/>
</dbReference>
<dbReference type="GO" id="GO:0000155">
    <property type="term" value="F:phosphorelay sensor kinase activity"/>
    <property type="evidence" value="ECO:0007669"/>
    <property type="project" value="InterPro"/>
</dbReference>
<dbReference type="PRINTS" id="PR00344">
    <property type="entry name" value="BCTRLSENSOR"/>
</dbReference>